<feature type="domain" description="GST N-terminal" evidence="6">
    <location>
        <begin position="1"/>
        <end position="84"/>
    </location>
</feature>
<evidence type="ECO:0000256" key="3">
    <source>
        <dbReference type="ARBA" id="ARBA00022679"/>
    </source>
</evidence>
<dbReference type="GO" id="GO:0009636">
    <property type="term" value="P:response to toxic substance"/>
    <property type="evidence" value="ECO:0007669"/>
    <property type="project" value="UniProtKB-ARBA"/>
</dbReference>
<dbReference type="SFLD" id="SFLDG00358">
    <property type="entry name" value="Main_(cytGST)"/>
    <property type="match status" value="1"/>
</dbReference>
<dbReference type="EMBL" id="LNZH02000124">
    <property type="protein sequence ID" value="OCB90600.1"/>
    <property type="molecule type" value="Genomic_DNA"/>
</dbReference>
<dbReference type="FunFam" id="3.40.30.10:FF:000039">
    <property type="entry name" value="Glutathione S-transferase domain"/>
    <property type="match status" value="1"/>
</dbReference>
<evidence type="ECO:0000259" key="6">
    <source>
        <dbReference type="PROSITE" id="PS50404"/>
    </source>
</evidence>
<dbReference type="GO" id="GO:0006749">
    <property type="term" value="P:glutathione metabolic process"/>
    <property type="evidence" value="ECO:0007669"/>
    <property type="project" value="TreeGrafter"/>
</dbReference>
<dbReference type="Pfam" id="PF00043">
    <property type="entry name" value="GST_C"/>
    <property type="match status" value="1"/>
</dbReference>
<dbReference type="PROSITE" id="PS50404">
    <property type="entry name" value="GST_NTER"/>
    <property type="match status" value="1"/>
</dbReference>
<accession>A0A9Q5N8D8</accession>
<dbReference type="FunFam" id="1.20.1050.10:FF:000004">
    <property type="entry name" value="Glutathione S-transferase F2"/>
    <property type="match status" value="1"/>
</dbReference>
<dbReference type="EC" id="2.5.1.18" evidence="2"/>
<feature type="domain" description="GST C-terminal" evidence="7">
    <location>
        <begin position="90"/>
        <end position="220"/>
    </location>
</feature>
<evidence type="ECO:0000256" key="1">
    <source>
        <dbReference type="ARBA" id="ARBA00010128"/>
    </source>
</evidence>
<reference evidence="8" key="1">
    <citation type="submission" date="2016-06" db="EMBL/GenBank/DDBJ databases">
        <title>Draft Genome sequence of the fungus Inonotus baumii.</title>
        <authorList>
            <person name="Zhu H."/>
            <person name="Lin W."/>
        </authorList>
    </citation>
    <scope>NUCLEOTIDE SEQUENCE</scope>
    <source>
        <strain evidence="8">821</strain>
    </source>
</reference>
<dbReference type="Gene3D" id="1.20.1050.10">
    <property type="match status" value="1"/>
</dbReference>
<dbReference type="Pfam" id="PF02798">
    <property type="entry name" value="GST_N"/>
    <property type="match status" value="1"/>
</dbReference>
<keyword evidence="9" id="KW-1185">Reference proteome</keyword>
<dbReference type="InterPro" id="IPR004045">
    <property type="entry name" value="Glutathione_S-Trfase_N"/>
</dbReference>
<dbReference type="Proteomes" id="UP000757232">
    <property type="component" value="Unassembled WGS sequence"/>
</dbReference>
<evidence type="ECO:0000256" key="2">
    <source>
        <dbReference type="ARBA" id="ARBA00012452"/>
    </source>
</evidence>
<dbReference type="Gene3D" id="3.40.30.10">
    <property type="entry name" value="Glutaredoxin"/>
    <property type="match status" value="1"/>
</dbReference>
<dbReference type="InterPro" id="IPR036282">
    <property type="entry name" value="Glutathione-S-Trfase_C_sf"/>
</dbReference>
<dbReference type="InterPro" id="IPR004046">
    <property type="entry name" value="GST_C"/>
</dbReference>
<evidence type="ECO:0000256" key="4">
    <source>
        <dbReference type="ARBA" id="ARBA00047960"/>
    </source>
</evidence>
<comment type="similarity">
    <text evidence="1">Belongs to the GST superfamily. Phi family.</text>
</comment>
<organism evidence="8 9">
    <name type="scientific">Sanghuangporus baumii</name>
    <name type="common">Phellinus baumii</name>
    <dbReference type="NCBI Taxonomy" id="108892"/>
    <lineage>
        <taxon>Eukaryota</taxon>
        <taxon>Fungi</taxon>
        <taxon>Dikarya</taxon>
        <taxon>Basidiomycota</taxon>
        <taxon>Agaricomycotina</taxon>
        <taxon>Agaricomycetes</taxon>
        <taxon>Hymenochaetales</taxon>
        <taxon>Hymenochaetaceae</taxon>
        <taxon>Sanghuangporus</taxon>
    </lineage>
</organism>
<dbReference type="PROSITE" id="PS50405">
    <property type="entry name" value="GST_CTER"/>
    <property type="match status" value="1"/>
</dbReference>
<evidence type="ECO:0000313" key="8">
    <source>
        <dbReference type="EMBL" id="OCB90600.1"/>
    </source>
</evidence>
<dbReference type="GO" id="GO:0005737">
    <property type="term" value="C:cytoplasm"/>
    <property type="evidence" value="ECO:0007669"/>
    <property type="project" value="TreeGrafter"/>
</dbReference>
<proteinExistence type="inferred from homology"/>
<dbReference type="InterPro" id="IPR036249">
    <property type="entry name" value="Thioredoxin-like_sf"/>
</dbReference>
<dbReference type="SUPFAM" id="SSF47616">
    <property type="entry name" value="GST C-terminal domain-like"/>
    <property type="match status" value="1"/>
</dbReference>
<comment type="catalytic activity">
    <reaction evidence="4">
        <text>RX + glutathione = an S-substituted glutathione + a halide anion + H(+)</text>
        <dbReference type="Rhea" id="RHEA:16437"/>
        <dbReference type="ChEBI" id="CHEBI:15378"/>
        <dbReference type="ChEBI" id="CHEBI:16042"/>
        <dbReference type="ChEBI" id="CHEBI:17792"/>
        <dbReference type="ChEBI" id="CHEBI:57925"/>
        <dbReference type="ChEBI" id="CHEBI:90779"/>
        <dbReference type="EC" id="2.5.1.18"/>
    </reaction>
</comment>
<dbReference type="InterPro" id="IPR010987">
    <property type="entry name" value="Glutathione-S-Trfase_C-like"/>
</dbReference>
<sequence>MVVKLYGLHWSTCTEVVITVLKELGVPYEFEVVNLSAGDNRKPEYIENLHPFGQIPVLVDEDGFKIFESRAIARYLIAKYGPNSGLIPKDLKKNALFEQAMSIENNDFAPPAGGLAGEKYFKPMLGLQPSEETVAEHESTLEKNLQAYERILSKQKYLAGDELTLADLLHLPNGSIITDRVGFKGLKATPNVARWWKDISSRESWKSVEANAQAFLAKALAL</sequence>
<dbReference type="AlphaFoldDB" id="A0A9Q5N8D8"/>
<dbReference type="SUPFAM" id="SSF52833">
    <property type="entry name" value="Thioredoxin-like"/>
    <property type="match status" value="1"/>
</dbReference>
<dbReference type="OrthoDB" id="249703at2759"/>
<dbReference type="InterPro" id="IPR040079">
    <property type="entry name" value="Glutathione_S-Trfase"/>
</dbReference>
<dbReference type="PANTHER" id="PTHR43900:SF3">
    <property type="entry name" value="GLUTATHIONE S-TRANSFERASE RHO"/>
    <property type="match status" value="1"/>
</dbReference>
<gene>
    <name evidence="8" type="ORF">A7U60_g2168</name>
</gene>
<keyword evidence="3" id="KW-0808">Transferase</keyword>
<evidence type="ECO:0000313" key="9">
    <source>
        <dbReference type="Proteomes" id="UP000757232"/>
    </source>
</evidence>
<comment type="function">
    <text evidence="5">May be involved in the conjugation of reduced glutathione to a wide number of exogenous and endogenous hydrophobic electrophiles and have a detoxification role against certain herbicides.</text>
</comment>
<comment type="caution">
    <text evidence="8">The sequence shown here is derived from an EMBL/GenBank/DDBJ whole genome shotgun (WGS) entry which is preliminary data.</text>
</comment>
<dbReference type="PANTHER" id="PTHR43900">
    <property type="entry name" value="GLUTATHIONE S-TRANSFERASE RHO"/>
    <property type="match status" value="1"/>
</dbReference>
<dbReference type="SFLD" id="SFLDG01154">
    <property type="entry name" value="Main.5:_Phi-like"/>
    <property type="match status" value="1"/>
</dbReference>
<evidence type="ECO:0000256" key="5">
    <source>
        <dbReference type="ARBA" id="ARBA00053259"/>
    </source>
</evidence>
<dbReference type="SFLD" id="SFLDS00019">
    <property type="entry name" value="Glutathione_Transferase_(cytos"/>
    <property type="match status" value="1"/>
</dbReference>
<evidence type="ECO:0000259" key="7">
    <source>
        <dbReference type="PROSITE" id="PS50405"/>
    </source>
</evidence>
<dbReference type="GO" id="GO:0043295">
    <property type="term" value="F:glutathione binding"/>
    <property type="evidence" value="ECO:0007669"/>
    <property type="project" value="TreeGrafter"/>
</dbReference>
<dbReference type="GO" id="GO:0004364">
    <property type="term" value="F:glutathione transferase activity"/>
    <property type="evidence" value="ECO:0007669"/>
    <property type="project" value="UniProtKB-EC"/>
</dbReference>
<protein>
    <recommendedName>
        <fullName evidence="2">glutathione transferase</fullName>
        <ecNumber evidence="2">2.5.1.18</ecNumber>
    </recommendedName>
</protein>
<name>A0A9Q5N8D8_SANBA</name>